<reference evidence="3" key="1">
    <citation type="submission" date="2025-08" db="UniProtKB">
        <authorList>
            <consortium name="RefSeq"/>
        </authorList>
    </citation>
    <scope>IDENTIFICATION</scope>
</reference>
<dbReference type="PANTHER" id="PTHR36617:SF15">
    <property type="entry name" value="REVERSE TRANSCRIPTASE ZINC-BINDING DOMAIN-CONTAINING PROTEIN"/>
    <property type="match status" value="1"/>
</dbReference>
<dbReference type="AlphaFoldDB" id="A0AB40C6H5"/>
<sequence length="346" mass="40534">MTDPNWNGAEVIQFNYGLSRSNLWPNQSGRISFFWKGVLSCLPALRSCLSHKISTGKETFFWRDCWINGVAPMHLWPVEYSECRHTNSTIYELRHLLEEQPFIDNEFVRMCSIGVQTADSHSRDIKSWRLTGNGIFSVKSFYNLLIDGGLRCPISRFFWRNWCPRKINLFNWLVWQNRILSLENLARRRCNRLPTATCVMCNGGIETVDHLFIHCSYANLVWDYFIRILRLPQLPLSIQDLWGRWRYGLHSERRAFGDLVAKAIIWNLWIARNDCIFNANILHAQCLIVKIDRMLVSWYSSLTDGPKLKLEEDFNTVRRSLEFLGPRVKAFEETRSSEETLDPSTG</sequence>
<dbReference type="GeneID" id="120272251"/>
<dbReference type="Proteomes" id="UP001515500">
    <property type="component" value="Chromosome 11"/>
</dbReference>
<protein>
    <submittedName>
        <fullName evidence="3">Uncharacterized protein LOC120272251</fullName>
    </submittedName>
</protein>
<dbReference type="PANTHER" id="PTHR36617">
    <property type="entry name" value="PROTEIN, PUTATIVE-RELATED"/>
    <property type="match status" value="1"/>
</dbReference>
<evidence type="ECO:0000313" key="2">
    <source>
        <dbReference type="Proteomes" id="UP001515500"/>
    </source>
</evidence>
<dbReference type="RefSeq" id="XP_039134949.1">
    <property type="nucleotide sequence ID" value="XM_039279015.1"/>
</dbReference>
<gene>
    <name evidence="3" type="primary">LOC120272251</name>
</gene>
<name>A0AB40C6H5_DIOCR</name>
<dbReference type="Pfam" id="PF13966">
    <property type="entry name" value="zf-RVT"/>
    <property type="match status" value="1"/>
</dbReference>
<evidence type="ECO:0000313" key="3">
    <source>
        <dbReference type="RefSeq" id="XP_039134949.1"/>
    </source>
</evidence>
<feature type="domain" description="Reverse transcriptase zinc-binding" evidence="1">
    <location>
        <begin position="136"/>
        <end position="222"/>
    </location>
</feature>
<evidence type="ECO:0000259" key="1">
    <source>
        <dbReference type="Pfam" id="PF13966"/>
    </source>
</evidence>
<keyword evidence="2" id="KW-1185">Reference proteome</keyword>
<dbReference type="InterPro" id="IPR026960">
    <property type="entry name" value="RVT-Znf"/>
</dbReference>
<proteinExistence type="predicted"/>
<organism evidence="2 3">
    <name type="scientific">Dioscorea cayennensis subsp. rotundata</name>
    <name type="common">White Guinea yam</name>
    <name type="synonym">Dioscorea rotundata</name>
    <dbReference type="NCBI Taxonomy" id="55577"/>
    <lineage>
        <taxon>Eukaryota</taxon>
        <taxon>Viridiplantae</taxon>
        <taxon>Streptophyta</taxon>
        <taxon>Embryophyta</taxon>
        <taxon>Tracheophyta</taxon>
        <taxon>Spermatophyta</taxon>
        <taxon>Magnoliopsida</taxon>
        <taxon>Liliopsida</taxon>
        <taxon>Dioscoreales</taxon>
        <taxon>Dioscoreaceae</taxon>
        <taxon>Dioscorea</taxon>
    </lineage>
</organism>
<accession>A0AB40C6H5</accession>